<dbReference type="STRING" id="44742.AXF13_06660"/>
<name>A0A0X8JJN0_9BACT</name>
<proteinExistence type="predicted"/>
<protein>
    <submittedName>
        <fullName evidence="1">Phage tail protein</fullName>
    </submittedName>
</protein>
<keyword evidence="2" id="KW-1185">Reference proteome</keyword>
<evidence type="ECO:0000313" key="2">
    <source>
        <dbReference type="Proteomes" id="UP000069241"/>
    </source>
</evidence>
<dbReference type="Proteomes" id="UP000069241">
    <property type="component" value="Chromosome"/>
</dbReference>
<accession>A0A0X8JJN0</accession>
<dbReference type="Pfam" id="PF10618">
    <property type="entry name" value="Tail_tube"/>
    <property type="match status" value="1"/>
</dbReference>
<organism evidence="1 2">
    <name type="scientific">Desulfovibrio fairfieldensis</name>
    <dbReference type="NCBI Taxonomy" id="44742"/>
    <lineage>
        <taxon>Bacteria</taxon>
        <taxon>Pseudomonadati</taxon>
        <taxon>Thermodesulfobacteriota</taxon>
        <taxon>Desulfovibrionia</taxon>
        <taxon>Desulfovibrionales</taxon>
        <taxon>Desulfovibrionaceae</taxon>
        <taxon>Desulfovibrio</taxon>
    </lineage>
</organism>
<sequence length="117" mass="12732">MQLTGKAIIRVDGQEWRCEDGASLDVGGVKREAKAGGGKVHGYTEETVPPELECKAYHTKDTDVTAINKIIDATVLFETDTGDRYVLRNAFVLEPGKLEAKDGTIAVKFSGMSCERL</sequence>
<gene>
    <name evidence="1" type="ORF">AXF13_06660</name>
</gene>
<dbReference type="InterPro" id="IPR019596">
    <property type="entry name" value="Phage_Mu_GpM_tail_tub"/>
</dbReference>
<dbReference type="RefSeq" id="WP_062252131.1">
    <property type="nucleotide sequence ID" value="NZ_CP014229.1"/>
</dbReference>
<reference evidence="2" key="1">
    <citation type="submission" date="2016-02" db="EMBL/GenBank/DDBJ databases">
        <authorList>
            <person name="Holder M.E."/>
            <person name="Ajami N.J."/>
            <person name="Petrosino J.F."/>
        </authorList>
    </citation>
    <scope>NUCLEOTIDE SEQUENCE [LARGE SCALE GENOMIC DNA]</scope>
    <source>
        <strain evidence="2">CCUG 45958</strain>
    </source>
</reference>
<dbReference type="EMBL" id="CP014229">
    <property type="protein sequence ID" value="AMD89817.1"/>
    <property type="molecule type" value="Genomic_DNA"/>
</dbReference>
<dbReference type="KEGG" id="dfi:AXF13_06660"/>
<dbReference type="AlphaFoldDB" id="A0A0X8JJN0"/>
<evidence type="ECO:0000313" key="1">
    <source>
        <dbReference type="EMBL" id="AMD89817.1"/>
    </source>
</evidence>